<feature type="region of interest" description="Disordered" evidence="1">
    <location>
        <begin position="241"/>
        <end position="343"/>
    </location>
</feature>
<sequence>MNKDDDPQQPNNIIVIDDDDYGGGGGGDGGIPPLSPSTFNIPQVGEGGGLLPTFFSPLADTFGQYNITSPQYENEINPPYQYLGWENMDNLFNTIPMFHHPVLLLLLHLLCHLLSIYDRRNEKLGLSFWSEVILREGMVAHGLGGKIALTALISPNQQRKKEVSCHSDQTGAAALNKDNSGISGGGLVPPFFSPLPSIADTFGQYNITSPQYHNEPNPPYQYLGWDNMDNLFNIIPMFLQPLPPPPPPPPPPPSLPSSNCVRDIFSSSEPNDEIFHHHQDSSNTNNLPPLVISVPSALNNDPEPDLESEFDLKSNSRSEPNFESKPELFEPNVGHRDHAPMEN</sequence>
<gene>
    <name evidence="2" type="ORF">PIB30_024818</name>
</gene>
<evidence type="ECO:0000256" key="1">
    <source>
        <dbReference type="SAM" id="MobiDB-lite"/>
    </source>
</evidence>
<name>A0ABU6X9K4_9FABA</name>
<evidence type="ECO:0000313" key="2">
    <source>
        <dbReference type="EMBL" id="MED6194051.1"/>
    </source>
</evidence>
<protein>
    <submittedName>
        <fullName evidence="2">Uncharacterized protein</fullName>
    </submittedName>
</protein>
<reference evidence="2 3" key="1">
    <citation type="journal article" date="2023" name="Plants (Basel)">
        <title>Bridging the Gap: Combining Genomics and Transcriptomics Approaches to Understand Stylosanthes scabra, an Orphan Legume from the Brazilian Caatinga.</title>
        <authorList>
            <person name="Ferreira-Neto J.R.C."/>
            <person name="da Silva M.D."/>
            <person name="Binneck E."/>
            <person name="de Melo N.F."/>
            <person name="da Silva R.H."/>
            <person name="de Melo A.L.T.M."/>
            <person name="Pandolfi V."/>
            <person name="Bustamante F.O."/>
            <person name="Brasileiro-Vidal A.C."/>
            <person name="Benko-Iseppon A.M."/>
        </authorList>
    </citation>
    <scope>NUCLEOTIDE SEQUENCE [LARGE SCALE GENOMIC DNA]</scope>
    <source>
        <tissue evidence="2">Leaves</tissue>
    </source>
</reference>
<keyword evidence="3" id="KW-1185">Reference proteome</keyword>
<organism evidence="2 3">
    <name type="scientific">Stylosanthes scabra</name>
    <dbReference type="NCBI Taxonomy" id="79078"/>
    <lineage>
        <taxon>Eukaryota</taxon>
        <taxon>Viridiplantae</taxon>
        <taxon>Streptophyta</taxon>
        <taxon>Embryophyta</taxon>
        <taxon>Tracheophyta</taxon>
        <taxon>Spermatophyta</taxon>
        <taxon>Magnoliopsida</taxon>
        <taxon>eudicotyledons</taxon>
        <taxon>Gunneridae</taxon>
        <taxon>Pentapetalae</taxon>
        <taxon>rosids</taxon>
        <taxon>fabids</taxon>
        <taxon>Fabales</taxon>
        <taxon>Fabaceae</taxon>
        <taxon>Papilionoideae</taxon>
        <taxon>50 kb inversion clade</taxon>
        <taxon>dalbergioids sensu lato</taxon>
        <taxon>Dalbergieae</taxon>
        <taxon>Pterocarpus clade</taxon>
        <taxon>Stylosanthes</taxon>
    </lineage>
</organism>
<feature type="region of interest" description="Disordered" evidence="1">
    <location>
        <begin position="1"/>
        <end position="38"/>
    </location>
</feature>
<proteinExistence type="predicted"/>
<evidence type="ECO:0000313" key="3">
    <source>
        <dbReference type="Proteomes" id="UP001341840"/>
    </source>
</evidence>
<feature type="compositionally biased region" description="Pro residues" evidence="1">
    <location>
        <begin position="241"/>
        <end position="255"/>
    </location>
</feature>
<accession>A0ABU6X9K4</accession>
<comment type="caution">
    <text evidence="2">The sequence shown here is derived from an EMBL/GenBank/DDBJ whole genome shotgun (WGS) entry which is preliminary data.</text>
</comment>
<dbReference type="Proteomes" id="UP001341840">
    <property type="component" value="Unassembled WGS sequence"/>
</dbReference>
<dbReference type="EMBL" id="JASCZI010211538">
    <property type="protein sequence ID" value="MED6194051.1"/>
    <property type="molecule type" value="Genomic_DNA"/>
</dbReference>
<feature type="compositionally biased region" description="Basic and acidic residues" evidence="1">
    <location>
        <begin position="310"/>
        <end position="343"/>
    </location>
</feature>